<feature type="transmembrane region" description="Helical" evidence="1">
    <location>
        <begin position="21"/>
        <end position="38"/>
    </location>
</feature>
<keyword evidence="1" id="KW-0472">Membrane</keyword>
<evidence type="ECO:0000313" key="3">
    <source>
        <dbReference type="Proteomes" id="UP000033166"/>
    </source>
</evidence>
<evidence type="ECO:0000313" key="2">
    <source>
        <dbReference type="EMBL" id="CEN28473.1"/>
    </source>
</evidence>
<proteinExistence type="predicted"/>
<sequence length="144" mass="16376">MKSITGISRKVKHLQMKPVDFILIILLMIASFSPFLLLRGNQQPGQIAQLRVNSQVVKTFDLRKDQTYTYRDAAHDDINKIEVRDGQIAIVYANCGDQICVRKGYIGKTGQTIVCLPHRLVIEIMGATDDDKARDKKDRIVDYQ</sequence>
<keyword evidence="1" id="KW-1133">Transmembrane helix</keyword>
<dbReference type="Pfam" id="PF07009">
    <property type="entry name" value="NusG_II"/>
    <property type="match status" value="1"/>
</dbReference>
<evidence type="ECO:0000256" key="1">
    <source>
        <dbReference type="SAM" id="Phobius"/>
    </source>
</evidence>
<dbReference type="Gene3D" id="2.60.320.10">
    <property type="entry name" value="N-utilization substance G protein NusG, insert domain"/>
    <property type="match status" value="1"/>
</dbReference>
<organism evidence="2 3">
    <name type="scientific">Pseudolactococcus piscium MKFS47</name>
    <dbReference type="NCBI Taxonomy" id="297352"/>
    <lineage>
        <taxon>Bacteria</taxon>
        <taxon>Bacillati</taxon>
        <taxon>Bacillota</taxon>
        <taxon>Bacilli</taxon>
        <taxon>Lactobacillales</taxon>
        <taxon>Streptococcaceae</taxon>
        <taxon>Pseudolactococcus</taxon>
    </lineage>
</organism>
<accession>A0A0D6DWY9</accession>
<dbReference type="CDD" id="cd09911">
    <property type="entry name" value="Lin0431_like"/>
    <property type="match status" value="1"/>
</dbReference>
<dbReference type="AlphaFoldDB" id="A0A0D6DWY9"/>
<dbReference type="Proteomes" id="UP000033166">
    <property type="component" value="Chromosome I"/>
</dbReference>
<keyword evidence="1" id="KW-0812">Transmembrane</keyword>
<dbReference type="InterPro" id="IPR038690">
    <property type="entry name" value="NusG_2_sf"/>
</dbReference>
<protein>
    <submittedName>
        <fullName evidence="2">Uncharacterized protein YnhH</fullName>
    </submittedName>
</protein>
<dbReference type="HOGENOM" id="CLU_130936_1_1_9"/>
<reference evidence="3" key="1">
    <citation type="submission" date="2015-01" db="EMBL/GenBank/DDBJ databases">
        <authorList>
            <person name="Andreevskaya M."/>
        </authorList>
    </citation>
    <scope>NUCLEOTIDE SEQUENCE [LARGE SCALE GENOMIC DNA]</scope>
    <source>
        <strain evidence="3">MKFS47</strain>
    </source>
</reference>
<gene>
    <name evidence="2" type="primary">ynhH</name>
    <name evidence="2" type="ORF">LACPI_1273</name>
</gene>
<dbReference type="KEGG" id="lpk:LACPI_1273"/>
<name>A0A0D6DWY9_9LACT</name>
<dbReference type="RefSeq" id="WP_050702999.1">
    <property type="nucleotide sequence ID" value="NZ_LN774769.1"/>
</dbReference>
<dbReference type="EMBL" id="LN774769">
    <property type="protein sequence ID" value="CEN28473.1"/>
    <property type="molecule type" value="Genomic_DNA"/>
</dbReference>
<dbReference type="STRING" id="1364.LP2241_30272"/>